<protein>
    <submittedName>
        <fullName evidence="5">Uncharacterized protein</fullName>
    </submittedName>
</protein>
<organism evidence="5 6">
    <name type="scientific">Lentinus tigrinus ALCF2SS1-6</name>
    <dbReference type="NCBI Taxonomy" id="1328759"/>
    <lineage>
        <taxon>Eukaryota</taxon>
        <taxon>Fungi</taxon>
        <taxon>Dikarya</taxon>
        <taxon>Basidiomycota</taxon>
        <taxon>Agaricomycotina</taxon>
        <taxon>Agaricomycetes</taxon>
        <taxon>Polyporales</taxon>
        <taxon>Polyporaceae</taxon>
        <taxon>Lentinus</taxon>
    </lineage>
</organism>
<gene>
    <name evidence="5" type="ORF">L227DRAFT_500213</name>
</gene>
<name>A0A5C2SDM3_9APHY</name>
<dbReference type="STRING" id="1328759.A0A5C2SDM3"/>
<proteinExistence type="inferred from homology"/>
<dbReference type="GO" id="GO:0016491">
    <property type="term" value="F:oxidoreductase activity"/>
    <property type="evidence" value="ECO:0007669"/>
    <property type="project" value="UniProtKB-KW"/>
</dbReference>
<keyword evidence="2" id="KW-0560">Oxidoreductase</keyword>
<accession>A0A5C2SDM3</accession>
<evidence type="ECO:0000256" key="4">
    <source>
        <dbReference type="SAM" id="Phobius"/>
    </source>
</evidence>
<evidence type="ECO:0000256" key="1">
    <source>
        <dbReference type="ARBA" id="ARBA00004685"/>
    </source>
</evidence>
<evidence type="ECO:0000313" key="5">
    <source>
        <dbReference type="EMBL" id="RPD61388.1"/>
    </source>
</evidence>
<sequence>MCSGRILLPLFVLSTAFNMTFILYMLYRFKGVLPMERVYTYIEDDFPSQLPVHIPSTGLVLESGDARFSLYADADWNTLFPPESRSGFTDLGPHNRTFGVAFMHQLHCLDVLRVGYVANQTGFAHHFEHCLHYLRQAVLCHADTTLEVTEPILVHGSWKLRTNGVGSVHRCKDWTALRRYLDEHPPSPARGQET</sequence>
<keyword evidence="4" id="KW-1133">Transmembrane helix</keyword>
<dbReference type="GO" id="GO:0043386">
    <property type="term" value="P:mycotoxin biosynthetic process"/>
    <property type="evidence" value="ECO:0007669"/>
    <property type="project" value="InterPro"/>
</dbReference>
<evidence type="ECO:0000256" key="3">
    <source>
        <dbReference type="ARBA" id="ARBA00035112"/>
    </source>
</evidence>
<dbReference type="PANTHER" id="PTHR33365">
    <property type="entry name" value="YALI0B05434P"/>
    <property type="match status" value="1"/>
</dbReference>
<dbReference type="InterPro" id="IPR021765">
    <property type="entry name" value="UstYa-like"/>
</dbReference>
<evidence type="ECO:0000313" key="6">
    <source>
        <dbReference type="Proteomes" id="UP000313359"/>
    </source>
</evidence>
<comment type="pathway">
    <text evidence="1">Mycotoxin biosynthesis.</text>
</comment>
<comment type="similarity">
    <text evidence="3">Belongs to the ustYa family.</text>
</comment>
<keyword evidence="4" id="KW-0472">Membrane</keyword>
<evidence type="ECO:0000256" key="2">
    <source>
        <dbReference type="ARBA" id="ARBA00023002"/>
    </source>
</evidence>
<dbReference type="AlphaFoldDB" id="A0A5C2SDM3"/>
<feature type="transmembrane region" description="Helical" evidence="4">
    <location>
        <begin position="6"/>
        <end position="27"/>
    </location>
</feature>
<dbReference type="OrthoDB" id="3687641at2759"/>
<dbReference type="PANTHER" id="PTHR33365:SF11">
    <property type="entry name" value="TAT PATHWAY SIGNAL SEQUENCE"/>
    <property type="match status" value="1"/>
</dbReference>
<keyword evidence="6" id="KW-1185">Reference proteome</keyword>
<reference evidence="5" key="1">
    <citation type="journal article" date="2018" name="Genome Biol. Evol.">
        <title>Genomics and development of Lentinus tigrinus, a white-rot wood-decaying mushroom with dimorphic fruiting bodies.</title>
        <authorList>
            <person name="Wu B."/>
            <person name="Xu Z."/>
            <person name="Knudson A."/>
            <person name="Carlson A."/>
            <person name="Chen N."/>
            <person name="Kovaka S."/>
            <person name="LaButti K."/>
            <person name="Lipzen A."/>
            <person name="Pennachio C."/>
            <person name="Riley R."/>
            <person name="Schakwitz W."/>
            <person name="Umezawa K."/>
            <person name="Ohm R.A."/>
            <person name="Grigoriev I.V."/>
            <person name="Nagy L.G."/>
            <person name="Gibbons J."/>
            <person name="Hibbett D."/>
        </authorList>
    </citation>
    <scope>NUCLEOTIDE SEQUENCE [LARGE SCALE GENOMIC DNA]</scope>
    <source>
        <strain evidence="5">ALCF2SS1-6</strain>
    </source>
</reference>
<dbReference type="EMBL" id="ML122262">
    <property type="protein sequence ID" value="RPD61388.1"/>
    <property type="molecule type" value="Genomic_DNA"/>
</dbReference>
<dbReference type="Proteomes" id="UP000313359">
    <property type="component" value="Unassembled WGS sequence"/>
</dbReference>
<dbReference type="Pfam" id="PF11807">
    <property type="entry name" value="UstYa"/>
    <property type="match status" value="1"/>
</dbReference>
<keyword evidence="4" id="KW-0812">Transmembrane</keyword>